<dbReference type="Pfam" id="PF10117">
    <property type="entry name" value="McrBC"/>
    <property type="match status" value="1"/>
</dbReference>
<evidence type="ECO:0008006" key="3">
    <source>
        <dbReference type="Google" id="ProtNLM"/>
    </source>
</evidence>
<dbReference type="Proteomes" id="UP001551675">
    <property type="component" value="Unassembled WGS sequence"/>
</dbReference>
<name>A0ABV3GPW8_MICGL</name>
<organism evidence="1 2">
    <name type="scientific">Microtetraspora glauca</name>
    <dbReference type="NCBI Taxonomy" id="1996"/>
    <lineage>
        <taxon>Bacteria</taxon>
        <taxon>Bacillati</taxon>
        <taxon>Actinomycetota</taxon>
        <taxon>Actinomycetes</taxon>
        <taxon>Streptosporangiales</taxon>
        <taxon>Streptosporangiaceae</taxon>
        <taxon>Microtetraspora</taxon>
    </lineage>
</organism>
<comment type="caution">
    <text evidence="1">The sequence shown here is derived from an EMBL/GenBank/DDBJ whole genome shotgun (WGS) entry which is preliminary data.</text>
</comment>
<dbReference type="PANTHER" id="PTHR38733:SF1">
    <property type="entry name" value="TYPE IV METHYL-DIRECTED RESTRICTION ENZYME ECOKMCRBC"/>
    <property type="match status" value="1"/>
</dbReference>
<evidence type="ECO:0000313" key="2">
    <source>
        <dbReference type="Proteomes" id="UP001551675"/>
    </source>
</evidence>
<dbReference type="PANTHER" id="PTHR38733">
    <property type="entry name" value="PROTEIN MCRC"/>
    <property type="match status" value="1"/>
</dbReference>
<accession>A0ABV3GPW8</accession>
<reference evidence="1 2" key="1">
    <citation type="submission" date="2024-06" db="EMBL/GenBank/DDBJ databases">
        <title>The Natural Products Discovery Center: Release of the First 8490 Sequenced Strains for Exploring Actinobacteria Biosynthetic Diversity.</title>
        <authorList>
            <person name="Kalkreuter E."/>
            <person name="Kautsar S.A."/>
            <person name="Yang D."/>
            <person name="Bader C.D."/>
            <person name="Teijaro C.N."/>
            <person name="Fluegel L."/>
            <person name="Davis C.M."/>
            <person name="Simpson J.R."/>
            <person name="Lauterbach L."/>
            <person name="Steele A.D."/>
            <person name="Gui C."/>
            <person name="Meng S."/>
            <person name="Li G."/>
            <person name="Viehrig K."/>
            <person name="Ye F."/>
            <person name="Su P."/>
            <person name="Kiefer A.F."/>
            <person name="Nichols A."/>
            <person name="Cepeda A.J."/>
            <person name="Yan W."/>
            <person name="Fan B."/>
            <person name="Jiang Y."/>
            <person name="Adhikari A."/>
            <person name="Zheng C.-J."/>
            <person name="Schuster L."/>
            <person name="Cowan T.M."/>
            <person name="Smanski M.J."/>
            <person name="Chevrette M.G."/>
            <person name="De Carvalho L.P.S."/>
            <person name="Shen B."/>
        </authorList>
    </citation>
    <scope>NUCLEOTIDE SEQUENCE [LARGE SCALE GENOMIC DNA]</scope>
    <source>
        <strain evidence="1 2">NPDC050100</strain>
    </source>
</reference>
<evidence type="ECO:0000313" key="1">
    <source>
        <dbReference type="EMBL" id="MEV0973693.1"/>
    </source>
</evidence>
<sequence>MTPVVVDEYQTVKVSGLNPSASDRELSESEELSKRIKLRWLADGALEVTATSHVGVVALDCVTIHIRPKLVGRELSVLRMLDYASGLSALRYVDRLRHLPDAGHNLRDLICLLLIIECEALLRGGLRRDYVHREEPLPAVRGRLLADRQMLRRFGRLDRLECRFDEFEADILDNQLCAAALQLAARTVGDDAIRGRAWRAAADFTEMCTAHGFDARWAEQRLTYHRHNEHYRQAHRWALLLLQSGGLDNLYSAGGSTARTFLLDMNALFEAFATRLLSEAFHGTGVAVRAQQPLRGAVRHGDGRSYTTITPDIQLVQGHGPGAWRRSVDAKYKLYTDRKIKPEDLYQSFSYAHALSASHVATTPTAYIVFASDREVPPDHVVLRRFDGSPVARITAVGLNLPGILGALGGPGLSPMLRTLRDQFGGIYPLQDDASRQGEMPLRPATS</sequence>
<dbReference type="RefSeq" id="WP_358139517.1">
    <property type="nucleotide sequence ID" value="NZ_JBFALK010000023.1"/>
</dbReference>
<dbReference type="InterPro" id="IPR019292">
    <property type="entry name" value="McrC"/>
</dbReference>
<protein>
    <recommendedName>
        <fullName evidence="3">Restriction endonuclease</fullName>
    </recommendedName>
</protein>
<dbReference type="EMBL" id="JBFALK010000023">
    <property type="protein sequence ID" value="MEV0973693.1"/>
    <property type="molecule type" value="Genomic_DNA"/>
</dbReference>
<gene>
    <name evidence="1" type="ORF">AB0I59_34255</name>
</gene>
<proteinExistence type="predicted"/>
<keyword evidence="2" id="KW-1185">Reference proteome</keyword>